<organism evidence="1 2">
    <name type="scientific">Microcystis aeruginosa NIES-3787</name>
    <dbReference type="NCBI Taxonomy" id="2517782"/>
    <lineage>
        <taxon>Bacteria</taxon>
        <taxon>Bacillati</taxon>
        <taxon>Cyanobacteriota</taxon>
        <taxon>Cyanophyceae</taxon>
        <taxon>Oscillatoriophycideae</taxon>
        <taxon>Chroococcales</taxon>
        <taxon>Microcystaceae</taxon>
        <taxon>Microcystis</taxon>
    </lineage>
</organism>
<evidence type="ECO:0000313" key="1">
    <source>
        <dbReference type="EMBL" id="GCL48408.1"/>
    </source>
</evidence>
<dbReference type="PANTHER" id="PTHR46564">
    <property type="entry name" value="TRANSPOSASE"/>
    <property type="match status" value="1"/>
</dbReference>
<dbReference type="EMBL" id="BJCH01000130">
    <property type="protein sequence ID" value="GCL48408.1"/>
    <property type="molecule type" value="Genomic_DNA"/>
</dbReference>
<gene>
    <name evidence="1" type="ORF">NIES3787_41270</name>
</gene>
<name>A0A6H9FYU9_MICAE</name>
<dbReference type="Proteomes" id="UP000438874">
    <property type="component" value="Unassembled WGS sequence"/>
</dbReference>
<dbReference type="AlphaFoldDB" id="A0A6H9FYU9"/>
<evidence type="ECO:0000313" key="2">
    <source>
        <dbReference type="Proteomes" id="UP000438874"/>
    </source>
</evidence>
<sequence length="89" mass="10510">MKYYRVLRELIKIYGSESLVFIDKSWFEEFQACFYAWSKKGKKVFGDRQGKRGKRENLVAGRRKGKKDFIAPMVFTRSLNAEGFEGWLS</sequence>
<comment type="caution">
    <text evidence="1">The sequence shown here is derived from an EMBL/GenBank/DDBJ whole genome shotgun (WGS) entry which is preliminary data.</text>
</comment>
<protein>
    <submittedName>
        <fullName evidence="1">Transposase</fullName>
    </submittedName>
</protein>
<proteinExistence type="predicted"/>
<accession>A0A6H9FYU9</accession>
<dbReference type="PANTHER" id="PTHR46564:SF1">
    <property type="entry name" value="TRANSPOSASE"/>
    <property type="match status" value="1"/>
</dbReference>
<reference evidence="1 2" key="1">
    <citation type="submission" date="2019-02" db="EMBL/GenBank/DDBJ databases">
        <title>Draft genome sequence of Arthrospira platensis NIES-3787.</title>
        <authorList>
            <person name="Yamaguchi H."/>
            <person name="Suzuki S."/>
            <person name="Kawachi M."/>
        </authorList>
    </citation>
    <scope>NUCLEOTIDE SEQUENCE [LARGE SCALE GENOMIC DNA]</scope>
    <source>
        <strain evidence="1 2">NIES-3787</strain>
    </source>
</reference>